<feature type="domain" description="Ig-like" evidence="7">
    <location>
        <begin position="201"/>
        <end position="266"/>
    </location>
</feature>
<dbReference type="Pfam" id="PF08205">
    <property type="entry name" value="C2-set_2"/>
    <property type="match status" value="1"/>
</dbReference>
<keyword evidence="4" id="KW-1015">Disulfide bond</keyword>
<dbReference type="GO" id="GO:0050839">
    <property type="term" value="F:cell adhesion molecule binding"/>
    <property type="evidence" value="ECO:0007669"/>
    <property type="project" value="TreeGrafter"/>
</dbReference>
<dbReference type="SMART" id="SM00409">
    <property type="entry name" value="IG"/>
    <property type="match status" value="3"/>
</dbReference>
<dbReference type="InterPro" id="IPR051275">
    <property type="entry name" value="Cell_adhesion_signaling"/>
</dbReference>
<evidence type="ECO:0000256" key="4">
    <source>
        <dbReference type="ARBA" id="ARBA00023157"/>
    </source>
</evidence>
<dbReference type="Proteomes" id="UP000053766">
    <property type="component" value="Unassembled WGS sequence"/>
</dbReference>
<sequence>MQSCLSKKGKPPPRLGWALSTDPDGKFIATWLGETRVKFSHLYKTLGTTQESLHAEMKDEIQKDGHGYIVSSNISFIPRPDDDLKYLLCLSQHDTFPEKIEIDSIKLVLQYAPRVNLTLASTHRLREGGSAMLACNVDAKPLDNIRISWFKNGNQLLPQTTDTLAFETLKMEDHRTEYTCQASNIIGTSHATLRLDVSFAPRIMSTPQDKEVNKGESASFRCDTVGNPLPTVFWTRAGDDQIIAKGDTLTIDNVRSWQQGEYVCTAVIESFKHAIMSHFLHIRGPPVVTVPNELSASVGESTEMSCFISGRPKPLETQWTKNGEPLNYGSGRMQVRQIPRSYGVESRLTIKELRSVDMGVYNCTASNGIGHDSKGVLLKAKGMSDVFG</sequence>
<organism evidence="8 9">
    <name type="scientific">Dictyocaulus viviparus</name>
    <name type="common">Bovine lungworm</name>
    <dbReference type="NCBI Taxonomy" id="29172"/>
    <lineage>
        <taxon>Eukaryota</taxon>
        <taxon>Metazoa</taxon>
        <taxon>Ecdysozoa</taxon>
        <taxon>Nematoda</taxon>
        <taxon>Chromadorea</taxon>
        <taxon>Rhabditida</taxon>
        <taxon>Rhabditina</taxon>
        <taxon>Rhabditomorpha</taxon>
        <taxon>Strongyloidea</taxon>
        <taxon>Metastrongylidae</taxon>
        <taxon>Dictyocaulus</taxon>
    </lineage>
</organism>
<dbReference type="InterPro" id="IPR013783">
    <property type="entry name" value="Ig-like_fold"/>
</dbReference>
<keyword evidence="9" id="KW-1185">Reference proteome</keyword>
<feature type="domain" description="Ig-like" evidence="7">
    <location>
        <begin position="285"/>
        <end position="384"/>
    </location>
</feature>
<accession>A0A0D8XEZ1</accession>
<protein>
    <submittedName>
        <fullName evidence="8">Immunoglobulin I-set domain protein</fullName>
    </submittedName>
</protein>
<proteinExistence type="predicted"/>
<keyword evidence="5" id="KW-0325">Glycoprotein</keyword>
<dbReference type="OrthoDB" id="6413693at2759"/>
<dbReference type="InterPro" id="IPR003599">
    <property type="entry name" value="Ig_sub"/>
</dbReference>
<dbReference type="GO" id="GO:0098609">
    <property type="term" value="P:cell-cell adhesion"/>
    <property type="evidence" value="ECO:0007669"/>
    <property type="project" value="TreeGrafter"/>
</dbReference>
<dbReference type="Gene3D" id="2.60.40.10">
    <property type="entry name" value="Immunoglobulins"/>
    <property type="match status" value="4"/>
</dbReference>
<reference evidence="8 9" key="1">
    <citation type="submission" date="2013-11" db="EMBL/GenBank/DDBJ databases">
        <title>Draft genome of the bovine lungworm Dictyocaulus viviparus.</title>
        <authorList>
            <person name="Mitreva M."/>
        </authorList>
    </citation>
    <scope>NUCLEOTIDE SEQUENCE [LARGE SCALE GENOMIC DNA]</scope>
    <source>
        <strain evidence="8 9">HannoverDv2000</strain>
    </source>
</reference>
<evidence type="ECO:0000256" key="6">
    <source>
        <dbReference type="ARBA" id="ARBA00023319"/>
    </source>
</evidence>
<evidence type="ECO:0000259" key="7">
    <source>
        <dbReference type="PROSITE" id="PS50835"/>
    </source>
</evidence>
<comment type="subcellular location">
    <subcellularLocation>
        <location evidence="1">Membrane</location>
        <topology evidence="1">Single-pass type I membrane protein</topology>
    </subcellularLocation>
</comment>
<dbReference type="GO" id="GO:0005911">
    <property type="term" value="C:cell-cell junction"/>
    <property type="evidence" value="ECO:0007669"/>
    <property type="project" value="TreeGrafter"/>
</dbReference>
<name>A0A0D8XEZ1_DICVI</name>
<reference evidence="9" key="2">
    <citation type="journal article" date="2016" name="Sci. Rep.">
        <title>Dictyocaulus viviparus genome, variome and transcriptome elucidate lungworm biology and support future intervention.</title>
        <authorList>
            <person name="McNulty S.N."/>
            <person name="Strube C."/>
            <person name="Rosa B.A."/>
            <person name="Martin J.C."/>
            <person name="Tyagi R."/>
            <person name="Choi Y.J."/>
            <person name="Wang Q."/>
            <person name="Hallsworth Pepin K."/>
            <person name="Zhang X."/>
            <person name="Ozersky P."/>
            <person name="Wilson R.K."/>
            <person name="Sternberg P.W."/>
            <person name="Gasser R.B."/>
            <person name="Mitreva M."/>
        </authorList>
    </citation>
    <scope>NUCLEOTIDE SEQUENCE [LARGE SCALE GENOMIC DNA]</scope>
    <source>
        <strain evidence="9">HannoverDv2000</strain>
    </source>
</reference>
<dbReference type="GO" id="GO:0005886">
    <property type="term" value="C:plasma membrane"/>
    <property type="evidence" value="ECO:0007669"/>
    <property type="project" value="TreeGrafter"/>
</dbReference>
<dbReference type="AlphaFoldDB" id="A0A0D8XEZ1"/>
<keyword evidence="3" id="KW-0472">Membrane</keyword>
<dbReference type="STRING" id="29172.A0A0D8XEZ1"/>
<dbReference type="InterPro" id="IPR036179">
    <property type="entry name" value="Ig-like_dom_sf"/>
</dbReference>
<dbReference type="InterPro" id="IPR013162">
    <property type="entry name" value="CD80_C2-set"/>
</dbReference>
<dbReference type="PROSITE" id="PS50835">
    <property type="entry name" value="IG_LIKE"/>
    <property type="match status" value="3"/>
</dbReference>
<dbReference type="EMBL" id="KN716690">
    <property type="protein sequence ID" value="KJH42244.1"/>
    <property type="molecule type" value="Genomic_DNA"/>
</dbReference>
<evidence type="ECO:0000256" key="3">
    <source>
        <dbReference type="ARBA" id="ARBA00023136"/>
    </source>
</evidence>
<evidence type="ECO:0000256" key="1">
    <source>
        <dbReference type="ARBA" id="ARBA00004479"/>
    </source>
</evidence>
<evidence type="ECO:0000313" key="9">
    <source>
        <dbReference type="Proteomes" id="UP000053766"/>
    </source>
</evidence>
<dbReference type="FunFam" id="2.60.40.10:FF:000032">
    <property type="entry name" value="palladin isoform X1"/>
    <property type="match status" value="1"/>
</dbReference>
<dbReference type="InterPro" id="IPR007110">
    <property type="entry name" value="Ig-like_dom"/>
</dbReference>
<evidence type="ECO:0000256" key="2">
    <source>
        <dbReference type="ARBA" id="ARBA00022737"/>
    </source>
</evidence>
<dbReference type="SMART" id="SM00408">
    <property type="entry name" value="IGc2"/>
    <property type="match status" value="3"/>
</dbReference>
<dbReference type="PANTHER" id="PTHR11640:SF31">
    <property type="entry name" value="IRREGULAR CHIASM C-ROUGHEST PROTEIN-RELATED"/>
    <property type="match status" value="1"/>
</dbReference>
<dbReference type="InterPro" id="IPR003598">
    <property type="entry name" value="Ig_sub2"/>
</dbReference>
<keyword evidence="2" id="KW-0677">Repeat</keyword>
<dbReference type="SUPFAM" id="SSF48726">
    <property type="entry name" value="Immunoglobulin"/>
    <property type="match status" value="3"/>
</dbReference>
<dbReference type="PANTHER" id="PTHR11640">
    <property type="entry name" value="NEPHRIN"/>
    <property type="match status" value="1"/>
</dbReference>
<evidence type="ECO:0000256" key="5">
    <source>
        <dbReference type="ARBA" id="ARBA00023180"/>
    </source>
</evidence>
<feature type="domain" description="Ig-like" evidence="7">
    <location>
        <begin position="113"/>
        <end position="198"/>
    </location>
</feature>
<keyword evidence="6" id="KW-0393">Immunoglobulin domain</keyword>
<evidence type="ECO:0000313" key="8">
    <source>
        <dbReference type="EMBL" id="KJH42244.1"/>
    </source>
</evidence>
<dbReference type="Pfam" id="PF13927">
    <property type="entry name" value="Ig_3"/>
    <property type="match status" value="3"/>
</dbReference>
<gene>
    <name evidence="8" type="ORF">DICVIV_11768</name>
</gene>